<dbReference type="PANTHER" id="PTHR10173:SF52">
    <property type="entry name" value="METHIONINE-R-SULFOXIDE REDUCTASE B1"/>
    <property type="match status" value="1"/>
</dbReference>
<dbReference type="Gene3D" id="2.170.150.20">
    <property type="entry name" value="Peptide methionine sulfoxide reductase"/>
    <property type="match status" value="1"/>
</dbReference>
<dbReference type="InterPro" id="IPR002579">
    <property type="entry name" value="Met_Sox_Rdtase_MsrB_dom"/>
</dbReference>
<dbReference type="PROSITE" id="PS51790">
    <property type="entry name" value="MSRB"/>
    <property type="match status" value="1"/>
</dbReference>
<dbReference type="AlphaFoldDB" id="A0A376LMU2"/>
<evidence type="ECO:0000256" key="3">
    <source>
        <dbReference type="ARBA" id="ARBA00023002"/>
    </source>
</evidence>
<dbReference type="Pfam" id="PF01641">
    <property type="entry name" value="SelR"/>
    <property type="match status" value="1"/>
</dbReference>
<proteinExistence type="inferred from homology"/>
<dbReference type="EMBL" id="UGAB01000002">
    <property type="protein sequence ID" value="STF45579.1"/>
    <property type="molecule type" value="Genomic_DNA"/>
</dbReference>
<evidence type="ECO:0000313" key="7">
    <source>
        <dbReference type="Proteomes" id="UP000254877"/>
    </source>
</evidence>
<dbReference type="PANTHER" id="PTHR10173">
    <property type="entry name" value="METHIONINE SULFOXIDE REDUCTASE"/>
    <property type="match status" value="1"/>
</dbReference>
<evidence type="ECO:0000256" key="4">
    <source>
        <dbReference type="ARBA" id="ARBA00048488"/>
    </source>
</evidence>
<dbReference type="Proteomes" id="UP000254877">
    <property type="component" value="Unassembled WGS sequence"/>
</dbReference>
<keyword evidence="3 6" id="KW-0560">Oxidoreductase</keyword>
<dbReference type="GO" id="GO:0005737">
    <property type="term" value="C:cytoplasm"/>
    <property type="evidence" value="ECO:0007669"/>
    <property type="project" value="TreeGrafter"/>
</dbReference>
<dbReference type="InterPro" id="IPR028427">
    <property type="entry name" value="Met_Sox_Rdtase_MsrB"/>
</dbReference>
<protein>
    <recommendedName>
        <fullName evidence="2">peptide-methionine (R)-S-oxide reductase</fullName>
        <ecNumber evidence="2">1.8.4.12</ecNumber>
    </recommendedName>
</protein>
<feature type="domain" description="MsrB" evidence="5">
    <location>
        <begin position="1"/>
        <end position="80"/>
    </location>
</feature>
<dbReference type="NCBIfam" id="TIGR00357">
    <property type="entry name" value="peptide-methionine (R)-S-oxide reductase MsrB"/>
    <property type="match status" value="1"/>
</dbReference>
<dbReference type="SUPFAM" id="SSF51316">
    <property type="entry name" value="Mss4-like"/>
    <property type="match status" value="1"/>
</dbReference>
<comment type="catalytic activity">
    <reaction evidence="4">
        <text>L-methionyl-[protein] + [thioredoxin]-disulfide + H2O = L-methionyl-(R)-S-oxide-[protein] + [thioredoxin]-dithiol</text>
        <dbReference type="Rhea" id="RHEA:24164"/>
        <dbReference type="Rhea" id="RHEA-COMP:10698"/>
        <dbReference type="Rhea" id="RHEA-COMP:10700"/>
        <dbReference type="Rhea" id="RHEA-COMP:12313"/>
        <dbReference type="Rhea" id="RHEA-COMP:12314"/>
        <dbReference type="ChEBI" id="CHEBI:15377"/>
        <dbReference type="ChEBI" id="CHEBI:16044"/>
        <dbReference type="ChEBI" id="CHEBI:29950"/>
        <dbReference type="ChEBI" id="CHEBI:45764"/>
        <dbReference type="ChEBI" id="CHEBI:50058"/>
        <dbReference type="EC" id="1.8.4.12"/>
    </reaction>
</comment>
<sequence length="88" mass="9899">MPRCFIPQTKYDSGCGWPSFYEPVSEESIRYIKDLSHGMQRIEIRCGNCDAHLGHVFPDGPQPTGERYCVNSASLRFTDGENGEEING</sequence>
<dbReference type="GO" id="GO:0006979">
    <property type="term" value="P:response to oxidative stress"/>
    <property type="evidence" value="ECO:0007669"/>
    <property type="project" value="InterPro"/>
</dbReference>
<comment type="similarity">
    <text evidence="1">Belongs to the MsrB Met sulfoxide reductase family.</text>
</comment>
<evidence type="ECO:0000259" key="5">
    <source>
        <dbReference type="PROSITE" id="PS51790"/>
    </source>
</evidence>
<name>A0A376LMU2_ECOLX</name>
<accession>A0A376LMU2</accession>
<dbReference type="InterPro" id="IPR011057">
    <property type="entry name" value="Mss4-like_sf"/>
</dbReference>
<evidence type="ECO:0000256" key="1">
    <source>
        <dbReference type="ARBA" id="ARBA00007174"/>
    </source>
</evidence>
<organism evidence="6 7">
    <name type="scientific">Escherichia coli</name>
    <dbReference type="NCBI Taxonomy" id="562"/>
    <lineage>
        <taxon>Bacteria</taxon>
        <taxon>Pseudomonadati</taxon>
        <taxon>Pseudomonadota</taxon>
        <taxon>Gammaproteobacteria</taxon>
        <taxon>Enterobacterales</taxon>
        <taxon>Enterobacteriaceae</taxon>
        <taxon>Escherichia</taxon>
    </lineage>
</organism>
<dbReference type="GO" id="GO:0033743">
    <property type="term" value="F:peptide-methionine (R)-S-oxide reductase activity"/>
    <property type="evidence" value="ECO:0007669"/>
    <property type="project" value="UniProtKB-EC"/>
</dbReference>
<dbReference type="GO" id="GO:0030091">
    <property type="term" value="P:protein repair"/>
    <property type="evidence" value="ECO:0007669"/>
    <property type="project" value="InterPro"/>
</dbReference>
<reference evidence="6 7" key="1">
    <citation type="submission" date="2018-06" db="EMBL/GenBank/DDBJ databases">
        <authorList>
            <consortium name="Pathogen Informatics"/>
            <person name="Doyle S."/>
        </authorList>
    </citation>
    <scope>NUCLEOTIDE SEQUENCE [LARGE SCALE GENOMIC DNA]</scope>
    <source>
        <strain evidence="6 7">NCTC7928</strain>
    </source>
</reference>
<evidence type="ECO:0000256" key="2">
    <source>
        <dbReference type="ARBA" id="ARBA00012499"/>
    </source>
</evidence>
<evidence type="ECO:0000313" key="6">
    <source>
        <dbReference type="EMBL" id="STF45579.1"/>
    </source>
</evidence>
<dbReference type="EC" id="1.8.4.12" evidence="2"/>
<gene>
    <name evidence="6" type="primary">yeaA_2</name>
    <name evidence="6" type="ORF">NCTC7928_06362</name>
</gene>